<evidence type="ECO:0000313" key="7">
    <source>
        <dbReference type="EMBL" id="OJT14174.1"/>
    </source>
</evidence>
<keyword evidence="4 6" id="KW-0964">Secreted</keyword>
<comment type="caution">
    <text evidence="7">The sequence shown here is derived from an EMBL/GenBank/DDBJ whole genome shotgun (WGS) entry which is preliminary data.</text>
</comment>
<dbReference type="InterPro" id="IPR001338">
    <property type="entry name" value="Class_I_Hydrophobin"/>
</dbReference>
<dbReference type="EMBL" id="MNAD01000321">
    <property type="protein sequence ID" value="OJT14174.1"/>
    <property type="molecule type" value="Genomic_DNA"/>
</dbReference>
<evidence type="ECO:0000256" key="5">
    <source>
        <dbReference type="ARBA" id="ARBA00023157"/>
    </source>
</evidence>
<feature type="chain" id="PRO_5013987722" description="Hydrophobin" evidence="6">
    <location>
        <begin position="19"/>
        <end position="100"/>
    </location>
</feature>
<dbReference type="STRING" id="154538.A0A1M2W2T6"/>
<dbReference type="SMART" id="SM00075">
    <property type="entry name" value="HYDRO"/>
    <property type="match status" value="1"/>
</dbReference>
<evidence type="ECO:0000256" key="6">
    <source>
        <dbReference type="RuleBase" id="RU365009"/>
    </source>
</evidence>
<organism evidence="7 8">
    <name type="scientific">Trametes pubescens</name>
    <name type="common">White-rot fungus</name>
    <dbReference type="NCBI Taxonomy" id="154538"/>
    <lineage>
        <taxon>Eukaryota</taxon>
        <taxon>Fungi</taxon>
        <taxon>Dikarya</taxon>
        <taxon>Basidiomycota</taxon>
        <taxon>Agaricomycotina</taxon>
        <taxon>Agaricomycetes</taxon>
        <taxon>Polyporales</taxon>
        <taxon>Polyporaceae</taxon>
        <taxon>Trametes</taxon>
    </lineage>
</organism>
<keyword evidence="3 6" id="KW-0134">Cell wall</keyword>
<keyword evidence="6" id="KW-0732">Signal</keyword>
<name>A0A1M2W2T6_TRAPU</name>
<dbReference type="AlphaFoldDB" id="A0A1M2W2T6"/>
<dbReference type="GO" id="GO:0005199">
    <property type="term" value="F:structural constituent of cell wall"/>
    <property type="evidence" value="ECO:0007669"/>
    <property type="project" value="InterPro"/>
</dbReference>
<gene>
    <name evidence="7" type="ORF">TRAPUB_9285</name>
</gene>
<feature type="signal peptide" evidence="6">
    <location>
        <begin position="1"/>
        <end position="18"/>
    </location>
</feature>
<evidence type="ECO:0000313" key="8">
    <source>
        <dbReference type="Proteomes" id="UP000184267"/>
    </source>
</evidence>
<evidence type="ECO:0000256" key="3">
    <source>
        <dbReference type="ARBA" id="ARBA00022512"/>
    </source>
</evidence>
<dbReference type="Proteomes" id="UP000184267">
    <property type="component" value="Unassembled WGS sequence"/>
</dbReference>
<keyword evidence="5 6" id="KW-1015">Disulfide bond</keyword>
<protein>
    <recommendedName>
        <fullName evidence="6">Hydrophobin</fullName>
    </recommendedName>
</protein>
<keyword evidence="8" id="KW-1185">Reference proteome</keyword>
<accession>A0A1M2W2T6</accession>
<dbReference type="Pfam" id="PF01185">
    <property type="entry name" value="Hydrophobin"/>
    <property type="match status" value="1"/>
</dbReference>
<proteinExistence type="inferred from homology"/>
<sequence>MFARFAAIALALPLLAAAQNCNTGPIQCCNSVESSSSDAGTALLSLLGVAVGNIVGQIGLQCSPLSVVGVGSEACGAHPVCCQNNNVGGLISVGCIPVEL</sequence>
<evidence type="ECO:0000256" key="1">
    <source>
        <dbReference type="ARBA" id="ARBA00004191"/>
    </source>
</evidence>
<evidence type="ECO:0000256" key="2">
    <source>
        <dbReference type="ARBA" id="ARBA00010446"/>
    </source>
</evidence>
<comment type="similarity">
    <text evidence="2 6">Belongs to the fungal hydrophobin family.</text>
</comment>
<dbReference type="OrthoDB" id="4225815at2759"/>
<reference evidence="7 8" key="1">
    <citation type="submission" date="2016-10" db="EMBL/GenBank/DDBJ databases">
        <title>Genome sequence of the basidiomycete white-rot fungus Trametes pubescens.</title>
        <authorList>
            <person name="Makela M.R."/>
            <person name="Granchi Z."/>
            <person name="Peng M."/>
            <person name="De Vries R.P."/>
            <person name="Grigoriev I."/>
            <person name="Riley R."/>
            <person name="Hilden K."/>
        </authorList>
    </citation>
    <scope>NUCLEOTIDE SEQUENCE [LARGE SCALE GENOMIC DNA]</scope>
    <source>
        <strain evidence="7 8">FBCC735</strain>
    </source>
</reference>
<dbReference type="OMA" id="CGAHPVC"/>
<evidence type="ECO:0000256" key="4">
    <source>
        <dbReference type="ARBA" id="ARBA00022525"/>
    </source>
</evidence>
<dbReference type="GO" id="GO:0009277">
    <property type="term" value="C:fungal-type cell wall"/>
    <property type="evidence" value="ECO:0007669"/>
    <property type="project" value="InterPro"/>
</dbReference>
<comment type="subcellular location">
    <subcellularLocation>
        <location evidence="1 6">Secreted</location>
        <location evidence="1 6">Cell wall</location>
    </subcellularLocation>
</comment>
<dbReference type="CDD" id="cd23507">
    <property type="entry name" value="hydrophobin_I"/>
    <property type="match status" value="1"/>
</dbReference>